<dbReference type="EMBL" id="BPLR01015687">
    <property type="protein sequence ID" value="GIY77838.1"/>
    <property type="molecule type" value="Genomic_DNA"/>
</dbReference>
<protein>
    <submittedName>
        <fullName evidence="1">Uncharacterized protein</fullName>
    </submittedName>
</protein>
<proteinExistence type="predicted"/>
<dbReference type="Proteomes" id="UP001054945">
    <property type="component" value="Unassembled WGS sequence"/>
</dbReference>
<keyword evidence="2" id="KW-1185">Reference proteome</keyword>
<evidence type="ECO:0000313" key="2">
    <source>
        <dbReference type="Proteomes" id="UP001054945"/>
    </source>
</evidence>
<accession>A0AAV4W895</accession>
<sequence length="138" mass="15843">MSLFCWRPLKKCPSLPYNKENISFVVIEGHARIRLTWQPNRDIYRQKQTITTPIGNERYLASEMVIAVLDPNLLQGNAIAKDKANTSHILIIKVIAFCIWLHCRRLLTLPANGAKMCFRCTISCYRQVMPSSDAMFAE</sequence>
<reference evidence="1 2" key="1">
    <citation type="submission" date="2021-06" db="EMBL/GenBank/DDBJ databases">
        <title>Caerostris extrusa draft genome.</title>
        <authorList>
            <person name="Kono N."/>
            <person name="Arakawa K."/>
        </authorList>
    </citation>
    <scope>NUCLEOTIDE SEQUENCE [LARGE SCALE GENOMIC DNA]</scope>
</reference>
<comment type="caution">
    <text evidence="1">The sequence shown here is derived from an EMBL/GenBank/DDBJ whole genome shotgun (WGS) entry which is preliminary data.</text>
</comment>
<dbReference type="AlphaFoldDB" id="A0AAV4W895"/>
<organism evidence="1 2">
    <name type="scientific">Caerostris extrusa</name>
    <name type="common">Bark spider</name>
    <name type="synonym">Caerostris bankana</name>
    <dbReference type="NCBI Taxonomy" id="172846"/>
    <lineage>
        <taxon>Eukaryota</taxon>
        <taxon>Metazoa</taxon>
        <taxon>Ecdysozoa</taxon>
        <taxon>Arthropoda</taxon>
        <taxon>Chelicerata</taxon>
        <taxon>Arachnida</taxon>
        <taxon>Araneae</taxon>
        <taxon>Araneomorphae</taxon>
        <taxon>Entelegynae</taxon>
        <taxon>Araneoidea</taxon>
        <taxon>Araneidae</taxon>
        <taxon>Caerostris</taxon>
    </lineage>
</organism>
<evidence type="ECO:0000313" key="1">
    <source>
        <dbReference type="EMBL" id="GIY77838.1"/>
    </source>
</evidence>
<gene>
    <name evidence="1" type="ORF">CEXT_268241</name>
</gene>
<name>A0AAV4W895_CAEEX</name>